<evidence type="ECO:0000313" key="1">
    <source>
        <dbReference type="EMBL" id="PIL19780.1"/>
    </source>
</evidence>
<evidence type="ECO:0000313" key="2">
    <source>
        <dbReference type="Proteomes" id="UP000231259"/>
    </source>
</evidence>
<dbReference type="AlphaFoldDB" id="A0A2G8RE19"/>
<proteinExistence type="predicted"/>
<name>A0A2G8RE19_9RHOB</name>
<dbReference type="EMBL" id="AWWI01000086">
    <property type="protein sequence ID" value="PIL19780.1"/>
    <property type="molecule type" value="Genomic_DNA"/>
</dbReference>
<organism evidence="1 2">
    <name type="scientific">Puniceibacterium antarcticum</name>
    <dbReference type="NCBI Taxonomy" id="1206336"/>
    <lineage>
        <taxon>Bacteria</taxon>
        <taxon>Pseudomonadati</taxon>
        <taxon>Pseudomonadota</taxon>
        <taxon>Alphaproteobacteria</taxon>
        <taxon>Rhodobacterales</taxon>
        <taxon>Paracoccaceae</taxon>
        <taxon>Puniceibacterium</taxon>
    </lineage>
</organism>
<comment type="caution">
    <text evidence="1">The sequence shown here is derived from an EMBL/GenBank/DDBJ whole genome shotgun (WGS) entry which is preliminary data.</text>
</comment>
<reference evidence="1 2" key="1">
    <citation type="submission" date="2013-09" db="EMBL/GenBank/DDBJ databases">
        <title>Genome sequencing of Phaeobacter antarcticus sp. nov. SM1211.</title>
        <authorList>
            <person name="Zhang X.-Y."/>
            <person name="Liu C."/>
            <person name="Chen X.-L."/>
            <person name="Xie B.-B."/>
            <person name="Qin Q.-L."/>
            <person name="Rong J.-C."/>
            <person name="Zhang Y.-Z."/>
        </authorList>
    </citation>
    <scope>NUCLEOTIDE SEQUENCE [LARGE SCALE GENOMIC DNA]</scope>
    <source>
        <strain evidence="1 2">SM1211</strain>
    </source>
</reference>
<accession>A0A2G8RE19</accession>
<sequence>MRFWSPAVMVPQILTWEVFRFGFTLTIPLRLMEMWFLLSPVAAHFIV</sequence>
<keyword evidence="2" id="KW-1185">Reference proteome</keyword>
<dbReference type="Proteomes" id="UP000231259">
    <property type="component" value="Unassembled WGS sequence"/>
</dbReference>
<gene>
    <name evidence="1" type="ORF">P775_12900</name>
</gene>
<protein>
    <submittedName>
        <fullName evidence="1">Uncharacterized protein</fullName>
    </submittedName>
</protein>